<evidence type="ECO:0000256" key="10">
    <source>
        <dbReference type="ARBA" id="ARBA00047913"/>
    </source>
</evidence>
<dbReference type="Gene3D" id="1.10.150.380">
    <property type="entry name" value="GatB domain, N-terminal subdomain"/>
    <property type="match status" value="1"/>
</dbReference>
<evidence type="ECO:0000256" key="11">
    <source>
        <dbReference type="HAMAP-Rule" id="MF_00121"/>
    </source>
</evidence>
<name>A0ABT6VQB8_9GAMM</name>
<protein>
    <recommendedName>
        <fullName evidence="3 11">Aspartyl/glutamyl-tRNA(Asn/Gln) amidotransferase subunit B</fullName>
        <shortName evidence="11">Asp/Glu-ADT subunit B</shortName>
        <ecNumber evidence="11">6.3.5.-</ecNumber>
    </recommendedName>
</protein>
<evidence type="ECO:0000256" key="6">
    <source>
        <dbReference type="ARBA" id="ARBA00022840"/>
    </source>
</evidence>
<keyword evidence="4 11" id="KW-0436">Ligase</keyword>
<evidence type="ECO:0000256" key="7">
    <source>
        <dbReference type="ARBA" id="ARBA00022917"/>
    </source>
</evidence>
<dbReference type="InterPro" id="IPR006075">
    <property type="entry name" value="Asn/Gln-tRNA_Trfase_suB/E_cat"/>
</dbReference>
<evidence type="ECO:0000256" key="8">
    <source>
        <dbReference type="ARBA" id="ARBA00024799"/>
    </source>
</evidence>
<evidence type="ECO:0000256" key="1">
    <source>
        <dbReference type="ARBA" id="ARBA00005306"/>
    </source>
</evidence>
<dbReference type="Proteomes" id="UP001244242">
    <property type="component" value="Unassembled WGS sequence"/>
</dbReference>
<evidence type="ECO:0000256" key="4">
    <source>
        <dbReference type="ARBA" id="ARBA00022598"/>
    </source>
</evidence>
<proteinExistence type="inferred from homology"/>
<dbReference type="PANTHER" id="PTHR11659:SF0">
    <property type="entry name" value="GLUTAMYL-TRNA(GLN) AMIDOTRANSFERASE SUBUNIT B, MITOCHONDRIAL"/>
    <property type="match status" value="1"/>
</dbReference>
<evidence type="ECO:0000256" key="5">
    <source>
        <dbReference type="ARBA" id="ARBA00022741"/>
    </source>
</evidence>
<evidence type="ECO:0000256" key="2">
    <source>
        <dbReference type="ARBA" id="ARBA00011123"/>
    </source>
</evidence>
<keyword evidence="6 11" id="KW-0067">ATP-binding</keyword>
<feature type="domain" description="Asn/Gln amidotransferase" evidence="12">
    <location>
        <begin position="328"/>
        <end position="480"/>
    </location>
</feature>
<dbReference type="NCBIfam" id="TIGR00133">
    <property type="entry name" value="gatB"/>
    <property type="match status" value="1"/>
</dbReference>
<dbReference type="InterPro" id="IPR018027">
    <property type="entry name" value="Asn/Gln_amidotransferase"/>
</dbReference>
<dbReference type="InterPro" id="IPR003789">
    <property type="entry name" value="Asn/Gln_tRNA_amidoTrase-B-like"/>
</dbReference>
<organism evidence="13 14">
    <name type="scientific">Halomonas kalidii</name>
    <dbReference type="NCBI Taxonomy" id="3043293"/>
    <lineage>
        <taxon>Bacteria</taxon>
        <taxon>Pseudomonadati</taxon>
        <taxon>Pseudomonadota</taxon>
        <taxon>Gammaproteobacteria</taxon>
        <taxon>Oceanospirillales</taxon>
        <taxon>Halomonadaceae</taxon>
        <taxon>Halomonas</taxon>
    </lineage>
</organism>
<evidence type="ECO:0000256" key="3">
    <source>
        <dbReference type="ARBA" id="ARBA00016923"/>
    </source>
</evidence>
<dbReference type="PANTHER" id="PTHR11659">
    <property type="entry name" value="GLUTAMYL-TRNA GLN AMIDOTRANSFERASE SUBUNIT B MITOCHONDRIAL AND PROKARYOTIC PET112-RELATED"/>
    <property type="match status" value="1"/>
</dbReference>
<accession>A0ABT6VQB8</accession>
<sequence>MQWETVIGLEVHVQLATRSKIFSGASTAFGAEPNTQACAVDLGLPGVLPVLNEAAVAMAVQFGLAIHAEIPEVSVFDRKNYFYPDLPKGYQTSQMYHPIVGAGEVEITLDDGSTKRVRVHHAHLEEDAGKSLHEDFHGMTGVDLNRAGTPLLEIVSEPDLRSAKEAAAYLKAIHSIVTYLGISDGNMAEGSMRCDVNVSVRPVGQEAFGTRAEIKNVNSFRFVERAIAFEVERQVELLEDGGQVIQETRLFDPERDETRSMRTKEEANDYRYFPCPDLLPVVLDRAYVDHLRDTLPELPADKRARFESELGLSAYDAGVLSASREMAEYFERVKEVCGDAKQAANWVQGELAGALNREGLPIQHSPVSADRLGELVARVIDDTINGKAAKQVFQALWNGEGASADEVIAAKGLKQVTDSGAIEAMIDRVIAESPAQVAQYRDAEPDKRGKMIGYFVGQVMKASRGTANPQQVNALLKEKLDALC</sequence>
<evidence type="ECO:0000313" key="14">
    <source>
        <dbReference type="Proteomes" id="UP001244242"/>
    </source>
</evidence>
<keyword evidence="14" id="KW-1185">Reference proteome</keyword>
<dbReference type="Gene3D" id="1.10.10.410">
    <property type="match status" value="1"/>
</dbReference>
<dbReference type="SMART" id="SM00845">
    <property type="entry name" value="GatB_Yqey"/>
    <property type="match status" value="1"/>
</dbReference>
<dbReference type="InterPro" id="IPR014746">
    <property type="entry name" value="Gln_synth/guanido_kin_cat_dom"/>
</dbReference>
<comment type="similarity">
    <text evidence="1 11">Belongs to the GatB/GatE family. GatB subfamily.</text>
</comment>
<dbReference type="SUPFAM" id="SSF55931">
    <property type="entry name" value="Glutamine synthetase/guanido kinase"/>
    <property type="match status" value="1"/>
</dbReference>
<dbReference type="Pfam" id="PF02637">
    <property type="entry name" value="GatB_Yqey"/>
    <property type="match status" value="1"/>
</dbReference>
<dbReference type="NCBIfam" id="NF004014">
    <property type="entry name" value="PRK05477.1-4"/>
    <property type="match status" value="1"/>
</dbReference>
<comment type="catalytic activity">
    <reaction evidence="9 11">
        <text>L-aspartyl-tRNA(Asn) + L-glutamine + ATP + H2O = L-asparaginyl-tRNA(Asn) + L-glutamate + ADP + phosphate + 2 H(+)</text>
        <dbReference type="Rhea" id="RHEA:14513"/>
        <dbReference type="Rhea" id="RHEA-COMP:9674"/>
        <dbReference type="Rhea" id="RHEA-COMP:9677"/>
        <dbReference type="ChEBI" id="CHEBI:15377"/>
        <dbReference type="ChEBI" id="CHEBI:15378"/>
        <dbReference type="ChEBI" id="CHEBI:29985"/>
        <dbReference type="ChEBI" id="CHEBI:30616"/>
        <dbReference type="ChEBI" id="CHEBI:43474"/>
        <dbReference type="ChEBI" id="CHEBI:58359"/>
        <dbReference type="ChEBI" id="CHEBI:78515"/>
        <dbReference type="ChEBI" id="CHEBI:78516"/>
        <dbReference type="ChEBI" id="CHEBI:456216"/>
    </reaction>
</comment>
<dbReference type="InterPro" id="IPR004413">
    <property type="entry name" value="GatB"/>
</dbReference>
<dbReference type="PROSITE" id="PS01234">
    <property type="entry name" value="GATB"/>
    <property type="match status" value="1"/>
</dbReference>
<dbReference type="NCBIfam" id="NF004015">
    <property type="entry name" value="PRK05477.1-5"/>
    <property type="match status" value="1"/>
</dbReference>
<dbReference type="EMBL" id="JASCQO010000054">
    <property type="protein sequence ID" value="MDI5936181.1"/>
    <property type="molecule type" value="Genomic_DNA"/>
</dbReference>
<dbReference type="InterPro" id="IPR017959">
    <property type="entry name" value="Asn/Gln-tRNA_amidoTrfase_suB/E"/>
</dbReference>
<keyword evidence="5 11" id="KW-0547">Nucleotide-binding</keyword>
<keyword evidence="7 11" id="KW-0648">Protein biosynthesis</keyword>
<dbReference type="SUPFAM" id="SSF89095">
    <property type="entry name" value="GatB/YqeY motif"/>
    <property type="match status" value="1"/>
</dbReference>
<evidence type="ECO:0000313" key="13">
    <source>
        <dbReference type="EMBL" id="MDI5936181.1"/>
    </source>
</evidence>
<dbReference type="Pfam" id="PF02934">
    <property type="entry name" value="GatB_N"/>
    <property type="match status" value="1"/>
</dbReference>
<comment type="function">
    <text evidence="8 11">Allows the formation of correctly charged Asn-tRNA(Asn) or Gln-tRNA(Gln) through the transamidation of misacylated Asp-tRNA(Asn) or Glu-tRNA(Gln) in organisms which lack either or both of asparaginyl-tRNA or glutaminyl-tRNA synthetases. The reaction takes place in the presence of glutamine and ATP through an activated phospho-Asp-tRNA(Asn) or phospho-Glu-tRNA(Gln).</text>
</comment>
<dbReference type="InterPro" id="IPR042114">
    <property type="entry name" value="GatB_C_1"/>
</dbReference>
<reference evidence="13 14" key="1">
    <citation type="submission" date="2023-04" db="EMBL/GenBank/DDBJ databases">
        <title>Halomonas strains isolated from rhizosphere soil.</title>
        <authorList>
            <person name="Xu L."/>
            <person name="Sun J.-Q."/>
        </authorList>
    </citation>
    <scope>NUCLEOTIDE SEQUENCE [LARGE SCALE GENOMIC DNA]</scope>
    <source>
        <strain evidence="13 14">LN1S58</strain>
    </source>
</reference>
<comment type="subunit">
    <text evidence="2 11">Heterotrimer of A, B and C subunits.</text>
</comment>
<evidence type="ECO:0000256" key="9">
    <source>
        <dbReference type="ARBA" id="ARBA00047380"/>
    </source>
</evidence>
<dbReference type="HAMAP" id="MF_00121">
    <property type="entry name" value="GatB"/>
    <property type="match status" value="1"/>
</dbReference>
<dbReference type="NCBIfam" id="NF004012">
    <property type="entry name" value="PRK05477.1-2"/>
    <property type="match status" value="1"/>
</dbReference>
<evidence type="ECO:0000259" key="12">
    <source>
        <dbReference type="SMART" id="SM00845"/>
    </source>
</evidence>
<dbReference type="InterPro" id="IPR017958">
    <property type="entry name" value="Gln-tRNA_amidoTrfase_suB_CS"/>
</dbReference>
<comment type="caution">
    <text evidence="13">The sequence shown here is derived from an EMBL/GenBank/DDBJ whole genome shotgun (WGS) entry which is preliminary data.</text>
</comment>
<dbReference type="EC" id="6.3.5.-" evidence="11"/>
<comment type="catalytic activity">
    <reaction evidence="10 11">
        <text>L-glutamyl-tRNA(Gln) + L-glutamine + ATP + H2O = L-glutaminyl-tRNA(Gln) + L-glutamate + ADP + phosphate + H(+)</text>
        <dbReference type="Rhea" id="RHEA:17521"/>
        <dbReference type="Rhea" id="RHEA-COMP:9681"/>
        <dbReference type="Rhea" id="RHEA-COMP:9684"/>
        <dbReference type="ChEBI" id="CHEBI:15377"/>
        <dbReference type="ChEBI" id="CHEBI:15378"/>
        <dbReference type="ChEBI" id="CHEBI:29985"/>
        <dbReference type="ChEBI" id="CHEBI:30616"/>
        <dbReference type="ChEBI" id="CHEBI:43474"/>
        <dbReference type="ChEBI" id="CHEBI:58359"/>
        <dbReference type="ChEBI" id="CHEBI:78520"/>
        <dbReference type="ChEBI" id="CHEBI:78521"/>
        <dbReference type="ChEBI" id="CHEBI:456216"/>
    </reaction>
</comment>
<dbReference type="RefSeq" id="WP_282723594.1">
    <property type="nucleotide sequence ID" value="NZ_JASCQO010000054.1"/>
</dbReference>
<gene>
    <name evidence="11 13" type="primary">gatB</name>
    <name evidence="13" type="ORF">QLQ84_20525</name>
</gene>
<dbReference type="InterPro" id="IPR023168">
    <property type="entry name" value="GatB_Yqey_C_2"/>
</dbReference>